<feature type="transmembrane region" description="Helical" evidence="8">
    <location>
        <begin position="100"/>
        <end position="118"/>
    </location>
</feature>
<dbReference type="GO" id="GO:0008233">
    <property type="term" value="F:peptidase activity"/>
    <property type="evidence" value="ECO:0007669"/>
    <property type="project" value="UniProtKB-KW"/>
</dbReference>
<feature type="transmembrane region" description="Helical" evidence="8">
    <location>
        <begin position="138"/>
        <end position="156"/>
    </location>
</feature>
<protein>
    <recommendedName>
        <fullName evidence="10">Exosortase/archaeosortase family protein</fullName>
    </recommendedName>
</protein>
<evidence type="ECO:0000256" key="6">
    <source>
        <dbReference type="ARBA" id="ARBA00022989"/>
    </source>
</evidence>
<evidence type="ECO:0000256" key="3">
    <source>
        <dbReference type="ARBA" id="ARBA00022670"/>
    </source>
</evidence>
<feature type="transmembrane region" description="Helical" evidence="8">
    <location>
        <begin position="248"/>
        <end position="265"/>
    </location>
</feature>
<organism evidence="9">
    <name type="scientific">marine metagenome</name>
    <dbReference type="NCBI Taxonomy" id="408172"/>
    <lineage>
        <taxon>unclassified sequences</taxon>
        <taxon>metagenomes</taxon>
        <taxon>ecological metagenomes</taxon>
    </lineage>
</organism>
<proteinExistence type="predicted"/>
<evidence type="ECO:0000256" key="7">
    <source>
        <dbReference type="ARBA" id="ARBA00023136"/>
    </source>
</evidence>
<evidence type="ECO:0000313" key="9">
    <source>
        <dbReference type="EMBL" id="SVB17856.1"/>
    </source>
</evidence>
<dbReference type="InterPro" id="IPR026392">
    <property type="entry name" value="Exo/Archaeosortase_dom"/>
</dbReference>
<accession>A0A382BVL2</accession>
<feature type="transmembrane region" description="Helical" evidence="8">
    <location>
        <begin position="16"/>
        <end position="33"/>
    </location>
</feature>
<keyword evidence="5" id="KW-0378">Hydrolase</keyword>
<feature type="non-terminal residue" evidence="9">
    <location>
        <position position="1"/>
    </location>
</feature>
<sequence length="278" mass="32467">VDDTRVKLEPLSREDILRGIIFTLSLFLIFFSLSSDDKTIGILSLLISLLFLILLFVKGPISIEPNYFFERYADNLGYYLDFVEDYLCSSFEAIKKSEKVLVGVAFNFFLVMFFVLPLDLLFQHLTSGKNSLLLYQQFLTWIIFIIESSFGIAVYIRGENSTILGYSEIMDMEIVAECTGLHETVFLSLLILCFRGVKPIVRVKWAIYAIIFIFIENLLRIISGYYFINNYGFNTWDQFHYFWWHTGQYALIMGFFVLWVMVVAGKPKNKSIKKKYIR</sequence>
<dbReference type="Pfam" id="PF09721">
    <property type="entry name" value="Exosortase_EpsH"/>
    <property type="match status" value="1"/>
</dbReference>
<evidence type="ECO:0000256" key="4">
    <source>
        <dbReference type="ARBA" id="ARBA00022692"/>
    </source>
</evidence>
<keyword evidence="6 8" id="KW-1133">Transmembrane helix</keyword>
<comment type="subcellular location">
    <subcellularLocation>
        <location evidence="1">Cell membrane</location>
        <topology evidence="1">Multi-pass membrane protein</topology>
    </subcellularLocation>
</comment>
<keyword evidence="7 8" id="KW-0472">Membrane</keyword>
<gene>
    <name evidence="9" type="ORF">METZ01_LOCUS170710</name>
</gene>
<dbReference type="InterPro" id="IPR019127">
    <property type="entry name" value="Exosortase"/>
</dbReference>
<dbReference type="AlphaFoldDB" id="A0A382BVL2"/>
<evidence type="ECO:0000256" key="2">
    <source>
        <dbReference type="ARBA" id="ARBA00022475"/>
    </source>
</evidence>
<name>A0A382BVL2_9ZZZZ</name>
<keyword evidence="3" id="KW-0645">Protease</keyword>
<keyword evidence="2" id="KW-1003">Cell membrane</keyword>
<feature type="transmembrane region" description="Helical" evidence="8">
    <location>
        <begin position="205"/>
        <end position="228"/>
    </location>
</feature>
<feature type="transmembrane region" description="Helical" evidence="8">
    <location>
        <begin position="39"/>
        <end position="57"/>
    </location>
</feature>
<evidence type="ECO:0000256" key="5">
    <source>
        <dbReference type="ARBA" id="ARBA00022801"/>
    </source>
</evidence>
<evidence type="ECO:0000256" key="8">
    <source>
        <dbReference type="SAM" id="Phobius"/>
    </source>
</evidence>
<dbReference type="GO" id="GO:0005886">
    <property type="term" value="C:plasma membrane"/>
    <property type="evidence" value="ECO:0007669"/>
    <property type="project" value="UniProtKB-SubCell"/>
</dbReference>
<evidence type="ECO:0008006" key="10">
    <source>
        <dbReference type="Google" id="ProtNLM"/>
    </source>
</evidence>
<dbReference type="EMBL" id="UINC01031579">
    <property type="protein sequence ID" value="SVB17856.1"/>
    <property type="molecule type" value="Genomic_DNA"/>
</dbReference>
<reference evidence="9" key="1">
    <citation type="submission" date="2018-05" db="EMBL/GenBank/DDBJ databases">
        <authorList>
            <person name="Lanie J.A."/>
            <person name="Ng W.-L."/>
            <person name="Kazmierczak K.M."/>
            <person name="Andrzejewski T.M."/>
            <person name="Davidsen T.M."/>
            <person name="Wayne K.J."/>
            <person name="Tettelin H."/>
            <person name="Glass J.I."/>
            <person name="Rusch D."/>
            <person name="Podicherti R."/>
            <person name="Tsui H.-C.T."/>
            <person name="Winkler M.E."/>
        </authorList>
    </citation>
    <scope>NUCLEOTIDE SEQUENCE</scope>
</reference>
<evidence type="ECO:0000256" key="1">
    <source>
        <dbReference type="ARBA" id="ARBA00004651"/>
    </source>
</evidence>
<keyword evidence="4 8" id="KW-0812">Transmembrane</keyword>
<dbReference type="GO" id="GO:0006508">
    <property type="term" value="P:proteolysis"/>
    <property type="evidence" value="ECO:0007669"/>
    <property type="project" value="UniProtKB-KW"/>
</dbReference>
<dbReference type="NCBIfam" id="TIGR04178">
    <property type="entry name" value="exo_archaeo"/>
    <property type="match status" value="1"/>
</dbReference>